<dbReference type="InterPro" id="IPR007084">
    <property type="entry name" value="BRICHOS_dom"/>
</dbReference>
<dbReference type="PANTHER" id="PTHR10962">
    <property type="entry name" value="INTEGRAL TRANSMEMBRANE PROTEIN 2"/>
    <property type="match status" value="1"/>
</dbReference>
<dbReference type="PANTHER" id="PTHR10962:SF1">
    <property type="entry name" value="INTEGRAL MEMBRANE PROTEIN 2"/>
    <property type="match status" value="1"/>
</dbReference>
<evidence type="ECO:0000256" key="2">
    <source>
        <dbReference type="ARBA" id="ARBA00006794"/>
    </source>
</evidence>
<dbReference type="Proteomes" id="UP000786811">
    <property type="component" value="Unassembled WGS sequence"/>
</dbReference>
<comment type="similarity">
    <text evidence="2 9">Belongs to the ITM2 family.</text>
</comment>
<dbReference type="GO" id="GO:0005794">
    <property type="term" value="C:Golgi apparatus"/>
    <property type="evidence" value="ECO:0007669"/>
    <property type="project" value="TreeGrafter"/>
</dbReference>
<dbReference type="PROSITE" id="PS50869">
    <property type="entry name" value="BRICHOS"/>
    <property type="match status" value="1"/>
</dbReference>
<comment type="caution">
    <text evidence="12">The sequence shown here is derived from an EMBL/GenBank/DDBJ whole genome shotgun (WGS) entry which is preliminary data.</text>
</comment>
<keyword evidence="6 9" id="KW-0472">Membrane</keyword>
<evidence type="ECO:0000256" key="3">
    <source>
        <dbReference type="ARBA" id="ARBA00022692"/>
    </source>
</evidence>
<protein>
    <recommendedName>
        <fullName evidence="9">Integral membrane protein 2</fullName>
    </recommendedName>
</protein>
<dbReference type="GO" id="GO:0042985">
    <property type="term" value="P:negative regulation of amyloid precursor protein biosynthetic process"/>
    <property type="evidence" value="ECO:0007669"/>
    <property type="project" value="TreeGrafter"/>
</dbReference>
<keyword evidence="5 9" id="KW-1133">Transmembrane helix</keyword>
<dbReference type="OrthoDB" id="9982095at2759"/>
<reference evidence="12" key="1">
    <citation type="submission" date="2021-04" db="EMBL/GenBank/DDBJ databases">
        <authorList>
            <person name="Chebbi M.A.C M."/>
        </authorList>
    </citation>
    <scope>NUCLEOTIDE SEQUENCE</scope>
</reference>
<evidence type="ECO:0000256" key="6">
    <source>
        <dbReference type="ARBA" id="ARBA00023136"/>
    </source>
</evidence>
<evidence type="ECO:0000256" key="5">
    <source>
        <dbReference type="ARBA" id="ARBA00022989"/>
    </source>
</evidence>
<keyword evidence="13" id="KW-1185">Reference proteome</keyword>
<proteinExistence type="inferred from homology"/>
<evidence type="ECO:0000256" key="1">
    <source>
        <dbReference type="ARBA" id="ARBA00004606"/>
    </source>
</evidence>
<evidence type="ECO:0000313" key="12">
    <source>
        <dbReference type="EMBL" id="CAG5097015.1"/>
    </source>
</evidence>
<feature type="transmembrane region" description="Helical" evidence="9">
    <location>
        <begin position="60"/>
        <end position="84"/>
    </location>
</feature>
<evidence type="ECO:0000256" key="4">
    <source>
        <dbReference type="ARBA" id="ARBA00022968"/>
    </source>
</evidence>
<dbReference type="SMART" id="SM01039">
    <property type="entry name" value="BRICHOS"/>
    <property type="match status" value="1"/>
</dbReference>
<gene>
    <name evidence="12" type="ORF">HICCMSTLAB_LOCUS8499</name>
</gene>
<evidence type="ECO:0000256" key="8">
    <source>
        <dbReference type="ARBA" id="ARBA00023180"/>
    </source>
</evidence>
<keyword evidence="7" id="KW-1015">Disulfide bond</keyword>
<evidence type="ECO:0000256" key="10">
    <source>
        <dbReference type="SAM" id="MobiDB-lite"/>
    </source>
</evidence>
<dbReference type="Pfam" id="PF04089">
    <property type="entry name" value="BRICHOS"/>
    <property type="match status" value="1"/>
</dbReference>
<evidence type="ECO:0000313" key="13">
    <source>
        <dbReference type="Proteomes" id="UP000786811"/>
    </source>
</evidence>
<name>A0A8J2MRF7_COTCN</name>
<dbReference type="EMBL" id="CAJNRD030001121">
    <property type="protein sequence ID" value="CAG5097015.1"/>
    <property type="molecule type" value="Genomic_DNA"/>
</dbReference>
<keyword evidence="4 9" id="KW-0735">Signal-anchor</keyword>
<keyword evidence="8" id="KW-0325">Glycoprotein</keyword>
<keyword evidence="9" id="KW-1003">Cell membrane</keyword>
<evidence type="ECO:0000259" key="11">
    <source>
        <dbReference type="PROSITE" id="PS50869"/>
    </source>
</evidence>
<feature type="domain" description="BRICHOS" evidence="11">
    <location>
        <begin position="184"/>
        <end position="279"/>
    </location>
</feature>
<feature type="region of interest" description="Disordered" evidence="10">
    <location>
        <begin position="14"/>
        <end position="41"/>
    </location>
</feature>
<dbReference type="GO" id="GO:0001540">
    <property type="term" value="F:amyloid-beta binding"/>
    <property type="evidence" value="ECO:0007669"/>
    <property type="project" value="TreeGrafter"/>
</dbReference>
<organism evidence="12 13">
    <name type="scientific">Cotesia congregata</name>
    <name type="common">Parasitoid wasp</name>
    <name type="synonym">Apanteles congregatus</name>
    <dbReference type="NCBI Taxonomy" id="51543"/>
    <lineage>
        <taxon>Eukaryota</taxon>
        <taxon>Metazoa</taxon>
        <taxon>Ecdysozoa</taxon>
        <taxon>Arthropoda</taxon>
        <taxon>Hexapoda</taxon>
        <taxon>Insecta</taxon>
        <taxon>Pterygota</taxon>
        <taxon>Neoptera</taxon>
        <taxon>Endopterygota</taxon>
        <taxon>Hymenoptera</taxon>
        <taxon>Apocrita</taxon>
        <taxon>Ichneumonoidea</taxon>
        <taxon>Braconidae</taxon>
        <taxon>Microgastrinae</taxon>
        <taxon>Cotesia</taxon>
    </lineage>
</organism>
<evidence type="ECO:0000256" key="7">
    <source>
        <dbReference type="ARBA" id="ARBA00023157"/>
    </source>
</evidence>
<dbReference type="Gene3D" id="3.30.390.150">
    <property type="match status" value="1"/>
</dbReference>
<evidence type="ECO:0000256" key="9">
    <source>
        <dbReference type="RuleBase" id="RU367061"/>
    </source>
</evidence>
<comment type="subcellular location">
    <subcellularLocation>
        <location evidence="1 9">Membrane</location>
        <topology evidence="1 9">Single-pass type II membrane protein</topology>
    </subcellularLocation>
</comment>
<keyword evidence="3 9" id="KW-0812">Transmembrane</keyword>
<accession>A0A8J2MRF7</accession>
<dbReference type="InterPro" id="IPR040145">
    <property type="entry name" value="ITM2"/>
</dbReference>
<sequence length="349" mass="40161">MTVITKAIGEKKPVDKMEQPLHNPQGDVESQSSQQQQQRDMGRHSHYLILRRANFTSKSMTLYCLLFTALLGMSIGVLGGICIYRRYAREQMHRFRTGWYSIPYERMDNKLPFVSDELSAGVPSDSDLFKSLARDTEQEALVLDRSAQNTIRNFFQDSSKDFFQECFEMDLENGHYEGIEVPDFRDGRQGRFIHDFNINLTGIIDLDGHSCFVMALDRDKVLPPKNMYDLLNKMYNGYYEVNTKVVRETMKAVFPAICDRSTVGTYIARECKQMPIYTLEKVNNTGKYWARASLLSSWEILADHVPKTKTGIVKRSIDGVIFGHFAGTNIIEYDISNMAEVQEETRKDD</sequence>
<dbReference type="AlphaFoldDB" id="A0A8J2MRF7"/>
<dbReference type="GO" id="GO:0070062">
    <property type="term" value="C:extracellular exosome"/>
    <property type="evidence" value="ECO:0007669"/>
    <property type="project" value="TreeGrafter"/>
</dbReference>
<dbReference type="GO" id="GO:0005886">
    <property type="term" value="C:plasma membrane"/>
    <property type="evidence" value="ECO:0007669"/>
    <property type="project" value="UniProtKB-UniRule"/>
</dbReference>